<feature type="domain" description="HTH merR-type" evidence="2">
    <location>
        <begin position="6"/>
        <end position="76"/>
    </location>
</feature>
<organism evidence="3 4">
    <name type="scientific">candidate division WOR-3 bacterium</name>
    <dbReference type="NCBI Taxonomy" id="2052148"/>
    <lineage>
        <taxon>Bacteria</taxon>
        <taxon>Bacteria division WOR-3</taxon>
    </lineage>
</organism>
<dbReference type="InterPro" id="IPR009061">
    <property type="entry name" value="DNA-bd_dom_put_sf"/>
</dbReference>
<dbReference type="InterPro" id="IPR000551">
    <property type="entry name" value="MerR-type_HTH_dom"/>
</dbReference>
<dbReference type="AlphaFoldDB" id="A0A660SFS7"/>
<dbReference type="Proteomes" id="UP000268469">
    <property type="component" value="Unassembled WGS sequence"/>
</dbReference>
<evidence type="ECO:0000313" key="3">
    <source>
        <dbReference type="EMBL" id="RKX69537.1"/>
    </source>
</evidence>
<protein>
    <submittedName>
        <fullName evidence="3">MerR family transcriptional regulator</fullName>
    </submittedName>
</protein>
<dbReference type="Pfam" id="PF13411">
    <property type="entry name" value="MerR_1"/>
    <property type="match status" value="1"/>
</dbReference>
<evidence type="ECO:0000259" key="2">
    <source>
        <dbReference type="PROSITE" id="PS50937"/>
    </source>
</evidence>
<dbReference type="SMART" id="SM00422">
    <property type="entry name" value="HTH_MERR"/>
    <property type="match status" value="1"/>
</dbReference>
<accession>A0A660SFS7</accession>
<reference evidence="3 4" key="1">
    <citation type="submission" date="2018-06" db="EMBL/GenBank/DDBJ databases">
        <title>Extensive metabolic versatility and redundancy in microbially diverse, dynamic hydrothermal sediments.</title>
        <authorList>
            <person name="Dombrowski N."/>
            <person name="Teske A."/>
            <person name="Baker B.J."/>
        </authorList>
    </citation>
    <scope>NUCLEOTIDE SEQUENCE [LARGE SCALE GENOMIC DNA]</scope>
    <source>
        <strain evidence="3">B36_G15</strain>
    </source>
</reference>
<evidence type="ECO:0000256" key="1">
    <source>
        <dbReference type="ARBA" id="ARBA00023125"/>
    </source>
</evidence>
<evidence type="ECO:0000313" key="4">
    <source>
        <dbReference type="Proteomes" id="UP000268469"/>
    </source>
</evidence>
<dbReference type="EMBL" id="QNBE01000079">
    <property type="protein sequence ID" value="RKX69537.1"/>
    <property type="molecule type" value="Genomic_DNA"/>
</dbReference>
<dbReference type="PANTHER" id="PTHR30204">
    <property type="entry name" value="REDOX-CYCLING DRUG-SENSING TRANSCRIPTIONAL ACTIVATOR SOXR"/>
    <property type="match status" value="1"/>
</dbReference>
<dbReference type="PANTHER" id="PTHR30204:SF15">
    <property type="entry name" value="BLL5018 PROTEIN"/>
    <property type="match status" value="1"/>
</dbReference>
<dbReference type="InterPro" id="IPR047057">
    <property type="entry name" value="MerR_fam"/>
</dbReference>
<dbReference type="PROSITE" id="PS50937">
    <property type="entry name" value="HTH_MERR_2"/>
    <property type="match status" value="1"/>
</dbReference>
<comment type="caution">
    <text evidence="3">The sequence shown here is derived from an EMBL/GenBank/DDBJ whole genome shotgun (WGS) entry which is preliminary data.</text>
</comment>
<sequence length="111" mass="13388">MMEKLFYSISEVSEMFEIPAHVLRYWEKEFPFLNPKKNRVGRRIYTEKEIEIVRLIKHLLYDEGYTIDGARKKILRKRGSIQLRLDEEGVARYELKKIKEELKSILKKLEG</sequence>
<keyword evidence="1" id="KW-0238">DNA-binding</keyword>
<dbReference type="CDD" id="cd04765">
    <property type="entry name" value="HTH_MlrA-like_sg2"/>
    <property type="match status" value="1"/>
</dbReference>
<gene>
    <name evidence="3" type="ORF">DRP53_07875</name>
</gene>
<name>A0A660SFS7_UNCW3</name>
<dbReference type="GO" id="GO:0003700">
    <property type="term" value="F:DNA-binding transcription factor activity"/>
    <property type="evidence" value="ECO:0007669"/>
    <property type="project" value="InterPro"/>
</dbReference>
<dbReference type="SUPFAM" id="SSF46955">
    <property type="entry name" value="Putative DNA-binding domain"/>
    <property type="match status" value="1"/>
</dbReference>
<dbReference type="Gene3D" id="1.10.1660.10">
    <property type="match status" value="1"/>
</dbReference>
<proteinExistence type="predicted"/>
<dbReference type="GO" id="GO:0003677">
    <property type="term" value="F:DNA binding"/>
    <property type="evidence" value="ECO:0007669"/>
    <property type="project" value="UniProtKB-KW"/>
</dbReference>